<dbReference type="EMBL" id="ML213520">
    <property type="protein sequence ID" value="TFK48177.1"/>
    <property type="molecule type" value="Genomic_DNA"/>
</dbReference>
<keyword evidence="1" id="KW-0808">Transferase</keyword>
<keyword evidence="3 7" id="KW-0418">Kinase</keyword>
<dbReference type="Gene3D" id="1.10.510.10">
    <property type="entry name" value="Transferase(Phosphotransferase) domain 1"/>
    <property type="match status" value="1"/>
</dbReference>
<dbReference type="InterPro" id="IPR051681">
    <property type="entry name" value="Ser/Thr_Kinases-Pseudokinases"/>
</dbReference>
<evidence type="ECO:0000313" key="7">
    <source>
        <dbReference type="EMBL" id="TFK48177.1"/>
    </source>
</evidence>
<dbReference type="InterPro" id="IPR008266">
    <property type="entry name" value="Tyr_kinase_AS"/>
</dbReference>
<sequence>MADGDIRSYLGSRILSVQEVKKWLFNIAVGLNYLHDNDIVHADLRAVNVLVSRNSEGNEVPQITDFGLSRFIATTSAAAQIPSKQSKTEITGNTRWLAPEVIILKGHKHTRESDVWSFGWLCWEIATGTHPLPDLIEPAVYTEVAITYTRPRRDIECKNTNGREIADELWILMEACWSRMPEKRLSMKRIGSQLNPKKKKNSLGQTE</sequence>
<dbReference type="Proteomes" id="UP000305948">
    <property type="component" value="Unassembled WGS sequence"/>
</dbReference>
<evidence type="ECO:0000259" key="6">
    <source>
        <dbReference type="PROSITE" id="PS50011"/>
    </source>
</evidence>
<feature type="region of interest" description="Disordered" evidence="5">
    <location>
        <begin position="188"/>
        <end position="207"/>
    </location>
</feature>
<dbReference type="PROSITE" id="PS50011">
    <property type="entry name" value="PROTEIN_KINASE_DOM"/>
    <property type="match status" value="1"/>
</dbReference>
<dbReference type="GO" id="GO:0005524">
    <property type="term" value="F:ATP binding"/>
    <property type="evidence" value="ECO:0007669"/>
    <property type="project" value="UniProtKB-KW"/>
</dbReference>
<reference evidence="7 8" key="1">
    <citation type="journal article" date="2019" name="Nat. Ecol. Evol.">
        <title>Megaphylogeny resolves global patterns of mushroom evolution.</title>
        <authorList>
            <person name="Varga T."/>
            <person name="Krizsan K."/>
            <person name="Foldi C."/>
            <person name="Dima B."/>
            <person name="Sanchez-Garcia M."/>
            <person name="Sanchez-Ramirez S."/>
            <person name="Szollosi G.J."/>
            <person name="Szarkandi J.G."/>
            <person name="Papp V."/>
            <person name="Albert L."/>
            <person name="Andreopoulos W."/>
            <person name="Angelini C."/>
            <person name="Antonin V."/>
            <person name="Barry K.W."/>
            <person name="Bougher N.L."/>
            <person name="Buchanan P."/>
            <person name="Buyck B."/>
            <person name="Bense V."/>
            <person name="Catcheside P."/>
            <person name="Chovatia M."/>
            <person name="Cooper J."/>
            <person name="Damon W."/>
            <person name="Desjardin D."/>
            <person name="Finy P."/>
            <person name="Geml J."/>
            <person name="Haridas S."/>
            <person name="Hughes K."/>
            <person name="Justo A."/>
            <person name="Karasinski D."/>
            <person name="Kautmanova I."/>
            <person name="Kiss B."/>
            <person name="Kocsube S."/>
            <person name="Kotiranta H."/>
            <person name="LaButti K.M."/>
            <person name="Lechner B.E."/>
            <person name="Liimatainen K."/>
            <person name="Lipzen A."/>
            <person name="Lukacs Z."/>
            <person name="Mihaltcheva S."/>
            <person name="Morgado L.N."/>
            <person name="Niskanen T."/>
            <person name="Noordeloos M.E."/>
            <person name="Ohm R.A."/>
            <person name="Ortiz-Santana B."/>
            <person name="Ovrebo C."/>
            <person name="Racz N."/>
            <person name="Riley R."/>
            <person name="Savchenko A."/>
            <person name="Shiryaev A."/>
            <person name="Soop K."/>
            <person name="Spirin V."/>
            <person name="Szebenyi C."/>
            <person name="Tomsovsky M."/>
            <person name="Tulloss R.E."/>
            <person name="Uehling J."/>
            <person name="Grigoriev I.V."/>
            <person name="Vagvolgyi C."/>
            <person name="Papp T."/>
            <person name="Martin F.M."/>
            <person name="Miettinen O."/>
            <person name="Hibbett D.S."/>
            <person name="Nagy L.G."/>
        </authorList>
    </citation>
    <scope>NUCLEOTIDE SEQUENCE [LARGE SCALE GENOMIC DNA]</scope>
    <source>
        <strain evidence="7 8">OMC1185</strain>
    </source>
</reference>
<dbReference type="OrthoDB" id="26722at2759"/>
<dbReference type="PANTHER" id="PTHR44329">
    <property type="entry name" value="SERINE/THREONINE-PROTEIN KINASE TNNI3K-RELATED"/>
    <property type="match status" value="1"/>
</dbReference>
<dbReference type="PANTHER" id="PTHR44329:SF288">
    <property type="entry name" value="MITOGEN-ACTIVATED PROTEIN KINASE KINASE KINASE 20"/>
    <property type="match status" value="1"/>
</dbReference>
<accession>A0A5C3MT53</accession>
<dbReference type="InterPro" id="IPR001245">
    <property type="entry name" value="Ser-Thr/Tyr_kinase_cat_dom"/>
</dbReference>
<dbReference type="InterPro" id="IPR000719">
    <property type="entry name" value="Prot_kinase_dom"/>
</dbReference>
<name>A0A5C3MT53_9AGAM</name>
<gene>
    <name evidence="7" type="ORF">OE88DRAFT_552553</name>
</gene>
<evidence type="ECO:0000256" key="2">
    <source>
        <dbReference type="ARBA" id="ARBA00022741"/>
    </source>
</evidence>
<evidence type="ECO:0000256" key="1">
    <source>
        <dbReference type="ARBA" id="ARBA00022679"/>
    </source>
</evidence>
<dbReference type="InterPro" id="IPR011009">
    <property type="entry name" value="Kinase-like_dom_sf"/>
</dbReference>
<organism evidence="7 8">
    <name type="scientific">Heliocybe sulcata</name>
    <dbReference type="NCBI Taxonomy" id="5364"/>
    <lineage>
        <taxon>Eukaryota</taxon>
        <taxon>Fungi</taxon>
        <taxon>Dikarya</taxon>
        <taxon>Basidiomycota</taxon>
        <taxon>Agaricomycotina</taxon>
        <taxon>Agaricomycetes</taxon>
        <taxon>Gloeophyllales</taxon>
        <taxon>Gloeophyllaceae</taxon>
        <taxon>Heliocybe</taxon>
    </lineage>
</organism>
<dbReference type="Pfam" id="PF07714">
    <property type="entry name" value="PK_Tyr_Ser-Thr"/>
    <property type="match status" value="1"/>
</dbReference>
<keyword evidence="8" id="KW-1185">Reference proteome</keyword>
<keyword evidence="2" id="KW-0547">Nucleotide-binding</keyword>
<evidence type="ECO:0000256" key="3">
    <source>
        <dbReference type="ARBA" id="ARBA00022777"/>
    </source>
</evidence>
<dbReference type="PROSITE" id="PS00109">
    <property type="entry name" value="PROTEIN_KINASE_TYR"/>
    <property type="match status" value="1"/>
</dbReference>
<dbReference type="AlphaFoldDB" id="A0A5C3MT53"/>
<dbReference type="GO" id="GO:0004674">
    <property type="term" value="F:protein serine/threonine kinase activity"/>
    <property type="evidence" value="ECO:0007669"/>
    <property type="project" value="TreeGrafter"/>
</dbReference>
<protein>
    <submittedName>
        <fullName evidence="7">Kinase-like protein</fullName>
    </submittedName>
</protein>
<keyword evidence="4" id="KW-0067">ATP-binding</keyword>
<dbReference type="STRING" id="5364.A0A5C3MT53"/>
<evidence type="ECO:0000313" key="8">
    <source>
        <dbReference type="Proteomes" id="UP000305948"/>
    </source>
</evidence>
<dbReference type="SUPFAM" id="SSF56112">
    <property type="entry name" value="Protein kinase-like (PK-like)"/>
    <property type="match status" value="1"/>
</dbReference>
<evidence type="ECO:0000256" key="5">
    <source>
        <dbReference type="SAM" id="MobiDB-lite"/>
    </source>
</evidence>
<proteinExistence type="predicted"/>
<feature type="domain" description="Protein kinase" evidence="6">
    <location>
        <begin position="1"/>
        <end position="198"/>
    </location>
</feature>
<evidence type="ECO:0000256" key="4">
    <source>
        <dbReference type="ARBA" id="ARBA00022840"/>
    </source>
</evidence>